<sequence length="457" mass="51279">MDLPEAFTEKMIALMGEEAHDFFETYNDQRALGLRINSLKTDAEKLKALAPFHMEQVPFCPAGFYYQKNDMPGKHPFHQAGLYYIQEPTAMFVAEVLAPKPGERVLDLCAAPGGKSTQLAAKMNNTGLLVANEPYPARAKILSENIERMGITNTVVTNERPERLANYFPGYFDRILVDAPCSGEGMFRKDPEAMHYWSPGHVAECAHLQAQILEHAYHMLRSGGTLVYSTCTFSPEENEQIIEAFLEKHHDLELLPIDKSSGASSGRPEWTNTENPALAETARLWPHQLHGEGHFTAKLCKHGQAPQRKQTAARSIKENDLKDYRTFEGQALKKRLTGIFRLIGSQLFMYPNACPDLNGLKVARSGLHLGEMKKKRFEPNHALALALPAEAFQNVYPLRSSDNEWKRYLHGETLTAENMPKGWTVVTIDGFPLGWGKAAGGILKNFYPKGLRRRGLN</sequence>
<evidence type="ECO:0000256" key="6">
    <source>
        <dbReference type="ARBA" id="ARBA00022884"/>
    </source>
</evidence>
<dbReference type="Gene3D" id="3.30.70.1170">
    <property type="entry name" value="Sun protein, domain 3"/>
    <property type="match status" value="1"/>
</dbReference>
<feature type="binding site" evidence="7">
    <location>
        <position position="133"/>
    </location>
    <ligand>
        <name>S-adenosyl-L-methionine</name>
        <dbReference type="ChEBI" id="CHEBI:59789"/>
    </ligand>
</feature>
<dbReference type="Pfam" id="PF13636">
    <property type="entry name" value="Methyltranf_PUA"/>
    <property type="match status" value="1"/>
</dbReference>
<evidence type="ECO:0000313" key="9">
    <source>
        <dbReference type="EMBL" id="MCL1632057.1"/>
    </source>
</evidence>
<dbReference type="InterPro" id="IPR027391">
    <property type="entry name" value="Nol1_Nop2_Fmu_2"/>
</dbReference>
<dbReference type="InterPro" id="IPR031340">
    <property type="entry name" value="RsmF_methylt_CI"/>
</dbReference>
<proteinExistence type="inferred from homology"/>
<keyword evidence="4 7" id="KW-0808">Transferase</keyword>
<evidence type="ECO:0000256" key="2">
    <source>
        <dbReference type="ARBA" id="ARBA00022490"/>
    </source>
</evidence>
<evidence type="ECO:0000256" key="4">
    <source>
        <dbReference type="ARBA" id="ARBA00022679"/>
    </source>
</evidence>
<comment type="caution">
    <text evidence="7">Lacks conserved residue(s) required for the propagation of feature annotation.</text>
</comment>
<dbReference type="RefSeq" id="WP_249101410.1">
    <property type="nucleotide sequence ID" value="NZ_JAMAST010000009.1"/>
</dbReference>
<evidence type="ECO:0000313" key="10">
    <source>
        <dbReference type="Proteomes" id="UP001203004"/>
    </source>
</evidence>
<reference evidence="9 10" key="1">
    <citation type="submission" date="2022-05" db="EMBL/GenBank/DDBJ databases">
        <title>Sporolactobacillus sp nov CPB3-1, isolated from tree bark (Mangifera indica L.).</title>
        <authorList>
            <person name="Phuengjayaem S."/>
            <person name="Tanasupawat S."/>
        </authorList>
    </citation>
    <scope>NUCLEOTIDE SEQUENCE [LARGE SCALE GENOMIC DNA]</scope>
    <source>
        <strain evidence="9 10">CPB3-1</strain>
    </source>
</reference>
<keyword evidence="3 7" id="KW-0489">Methyltransferase</keyword>
<evidence type="ECO:0000256" key="7">
    <source>
        <dbReference type="PROSITE-ProRule" id="PRU01023"/>
    </source>
</evidence>
<dbReference type="EMBL" id="JAMAST010000009">
    <property type="protein sequence ID" value="MCL1632057.1"/>
    <property type="molecule type" value="Genomic_DNA"/>
</dbReference>
<organism evidence="9 10">
    <name type="scientific">Sporolactobacillus mangiferae</name>
    <dbReference type="NCBI Taxonomy" id="2940498"/>
    <lineage>
        <taxon>Bacteria</taxon>
        <taxon>Bacillati</taxon>
        <taxon>Bacillota</taxon>
        <taxon>Bacilli</taxon>
        <taxon>Bacillales</taxon>
        <taxon>Sporolactobacillaceae</taxon>
        <taxon>Sporolactobacillus</taxon>
    </lineage>
</organism>
<keyword evidence="5 7" id="KW-0949">S-adenosyl-L-methionine</keyword>
<accession>A0ABT0MB02</accession>
<dbReference type="GO" id="GO:0008168">
    <property type="term" value="F:methyltransferase activity"/>
    <property type="evidence" value="ECO:0007669"/>
    <property type="project" value="UniProtKB-KW"/>
</dbReference>
<comment type="similarity">
    <text evidence="1 7">Belongs to the class I-like SAM-binding methyltransferase superfamily. RsmB/NOP family.</text>
</comment>
<evidence type="ECO:0000259" key="8">
    <source>
        <dbReference type="PROSITE" id="PS51686"/>
    </source>
</evidence>
<feature type="binding site" evidence="7">
    <location>
        <position position="178"/>
    </location>
    <ligand>
        <name>S-adenosyl-L-methionine</name>
        <dbReference type="ChEBI" id="CHEBI:59789"/>
    </ligand>
</feature>
<dbReference type="Pfam" id="PF17126">
    <property type="entry name" value="RsmF_methylt_CI"/>
    <property type="match status" value="1"/>
</dbReference>
<feature type="binding site" evidence="7">
    <location>
        <begin position="109"/>
        <end position="115"/>
    </location>
    <ligand>
        <name>S-adenosyl-L-methionine</name>
        <dbReference type="ChEBI" id="CHEBI:59789"/>
    </ligand>
</feature>
<feature type="domain" description="SAM-dependent MTase RsmB/NOP-type" evidence="8">
    <location>
        <begin position="22"/>
        <end position="302"/>
    </location>
</feature>
<dbReference type="InterPro" id="IPR049560">
    <property type="entry name" value="MeTrfase_RsmB-F_NOP2_cat"/>
</dbReference>
<dbReference type="GO" id="GO:0032259">
    <property type="term" value="P:methylation"/>
    <property type="evidence" value="ECO:0007669"/>
    <property type="project" value="UniProtKB-KW"/>
</dbReference>
<dbReference type="PANTHER" id="PTHR22807:SF30">
    <property type="entry name" value="28S RRNA (CYTOSINE(4447)-C(5))-METHYLTRANSFERASE-RELATED"/>
    <property type="match status" value="1"/>
</dbReference>
<evidence type="ECO:0000256" key="3">
    <source>
        <dbReference type="ARBA" id="ARBA00022603"/>
    </source>
</evidence>
<dbReference type="NCBIfam" id="TIGR00446">
    <property type="entry name" value="nop2p"/>
    <property type="match status" value="1"/>
</dbReference>
<dbReference type="Pfam" id="PF01189">
    <property type="entry name" value="Methyltr_RsmB-F"/>
    <property type="match status" value="1"/>
</dbReference>
<keyword evidence="2" id="KW-0963">Cytoplasm</keyword>
<dbReference type="InterPro" id="IPR031341">
    <property type="entry name" value="Methyltr_RsmF_N"/>
</dbReference>
<dbReference type="InterPro" id="IPR023267">
    <property type="entry name" value="RCMT"/>
</dbReference>
<dbReference type="Gene3D" id="3.40.50.150">
    <property type="entry name" value="Vaccinia Virus protein VP39"/>
    <property type="match status" value="1"/>
</dbReference>
<evidence type="ECO:0000256" key="5">
    <source>
        <dbReference type="ARBA" id="ARBA00022691"/>
    </source>
</evidence>
<gene>
    <name evidence="9" type="ORF">M3N64_08850</name>
</gene>
<dbReference type="SUPFAM" id="SSF53335">
    <property type="entry name" value="S-adenosyl-L-methionine-dependent methyltransferases"/>
    <property type="match status" value="1"/>
</dbReference>
<dbReference type="InterPro" id="IPR029063">
    <property type="entry name" value="SAM-dependent_MTases_sf"/>
</dbReference>
<dbReference type="PANTHER" id="PTHR22807">
    <property type="entry name" value="NOP2 YEAST -RELATED NOL1/NOP2/FMU SUN DOMAIN-CONTAINING"/>
    <property type="match status" value="1"/>
</dbReference>
<comment type="caution">
    <text evidence="9">The sequence shown here is derived from an EMBL/GenBank/DDBJ whole genome shotgun (WGS) entry which is preliminary data.</text>
</comment>
<dbReference type="CDD" id="cd02440">
    <property type="entry name" value="AdoMet_MTases"/>
    <property type="match status" value="1"/>
</dbReference>
<dbReference type="Gene3D" id="2.30.130.60">
    <property type="match status" value="1"/>
</dbReference>
<dbReference type="InterPro" id="IPR018314">
    <property type="entry name" value="RsmB/NOL1/NOP2-like_CS"/>
</dbReference>
<name>A0ABT0MB02_9BACL</name>
<dbReference type="PROSITE" id="PS51686">
    <property type="entry name" value="SAM_MT_RSMB_NOP"/>
    <property type="match status" value="1"/>
</dbReference>
<dbReference type="PRINTS" id="PR02008">
    <property type="entry name" value="RCMTFAMILY"/>
</dbReference>
<keyword evidence="10" id="KW-1185">Reference proteome</keyword>
<evidence type="ECO:0000256" key="1">
    <source>
        <dbReference type="ARBA" id="ARBA00007494"/>
    </source>
</evidence>
<dbReference type="Pfam" id="PF17125">
    <property type="entry name" value="Methyltr_RsmF_N"/>
    <property type="match status" value="1"/>
</dbReference>
<feature type="active site" description="Nucleophile" evidence="7">
    <location>
        <position position="231"/>
    </location>
</feature>
<keyword evidence="6 7" id="KW-0694">RNA-binding</keyword>
<dbReference type="Proteomes" id="UP001203004">
    <property type="component" value="Unassembled WGS sequence"/>
</dbReference>
<dbReference type="PROSITE" id="PS01153">
    <property type="entry name" value="NOL1_NOP2_SUN"/>
    <property type="match status" value="1"/>
</dbReference>
<dbReference type="CDD" id="cd21147">
    <property type="entry name" value="RsmF_methylt_CTD1"/>
    <property type="match status" value="1"/>
</dbReference>
<protein>
    <submittedName>
        <fullName evidence="9">RsmB/NOP family class I SAM-dependent RNA methyltransferase</fullName>
    </submittedName>
</protein>
<dbReference type="InterPro" id="IPR001678">
    <property type="entry name" value="MeTrfase_RsmB-F_NOP2_dom"/>
</dbReference>
<dbReference type="InterPro" id="IPR011023">
    <property type="entry name" value="Nop2p"/>
</dbReference>